<feature type="domain" description="Laminin G" evidence="15">
    <location>
        <begin position="154"/>
        <end position="335"/>
    </location>
</feature>
<keyword evidence="7 13" id="KW-1133">Transmembrane helix</keyword>
<feature type="domain" description="Laminin G" evidence="15">
    <location>
        <begin position="342"/>
        <end position="521"/>
    </location>
</feature>
<dbReference type="Gene3D" id="2.60.120.1000">
    <property type="match status" value="1"/>
</dbReference>
<dbReference type="Gene3D" id="2.60.120.260">
    <property type="entry name" value="Galactose-binding domain-like"/>
    <property type="match status" value="1"/>
</dbReference>
<dbReference type="InterPro" id="IPR000742">
    <property type="entry name" value="EGF"/>
</dbReference>
<comment type="similarity">
    <text evidence="3">Belongs to the neurexin family.</text>
</comment>
<keyword evidence="18" id="KW-1185">Reference proteome</keyword>
<comment type="subcellular location">
    <subcellularLocation>
        <location evidence="2">Membrane</location>
        <topology evidence="2">Single-pass type I membrane protein</topology>
    </subcellularLocation>
</comment>
<dbReference type="Gene3D" id="2.10.25.10">
    <property type="entry name" value="Laminin"/>
    <property type="match status" value="2"/>
</dbReference>
<comment type="caution">
    <text evidence="10">Lacks conserved residue(s) required for the propagation of feature annotation.</text>
</comment>
<evidence type="ECO:0000259" key="15">
    <source>
        <dbReference type="PROSITE" id="PS50025"/>
    </source>
</evidence>
<gene>
    <name evidence="17" type="ORF">DNTS_012086</name>
</gene>
<feature type="domain" description="F5/8 type C" evidence="14">
    <location>
        <begin position="1"/>
        <end position="148"/>
    </location>
</feature>
<feature type="non-terminal residue" evidence="17">
    <location>
        <position position="1"/>
    </location>
</feature>
<feature type="transmembrane region" description="Helical" evidence="13">
    <location>
        <begin position="1211"/>
        <end position="1237"/>
    </location>
</feature>
<dbReference type="PROSITE" id="PS01285">
    <property type="entry name" value="FA58C_1"/>
    <property type="match status" value="1"/>
</dbReference>
<keyword evidence="6" id="KW-0732">Signal</keyword>
<dbReference type="InterPro" id="IPR050372">
    <property type="entry name" value="Neurexin-related_CASP"/>
</dbReference>
<evidence type="ECO:0000256" key="12">
    <source>
        <dbReference type="SAM" id="MobiDB-lite"/>
    </source>
</evidence>
<dbReference type="InterPro" id="IPR000421">
    <property type="entry name" value="FA58C"/>
</dbReference>
<dbReference type="FunFam" id="2.10.25.10:FF:000015">
    <property type="entry name" value="neurexin-1 isoform X1"/>
    <property type="match status" value="1"/>
</dbReference>
<feature type="domain" description="EGF-like" evidence="16">
    <location>
        <begin position="934"/>
        <end position="971"/>
    </location>
</feature>
<evidence type="ECO:0000256" key="13">
    <source>
        <dbReference type="SAM" id="Phobius"/>
    </source>
</evidence>
<dbReference type="InterPro" id="IPR001791">
    <property type="entry name" value="Laminin_G"/>
</dbReference>
<comment type="caution">
    <text evidence="17">The sequence shown here is derived from an EMBL/GenBank/DDBJ whole genome shotgun (WGS) entry which is preliminary data.</text>
</comment>
<feature type="domain" description="Laminin G" evidence="15">
    <location>
        <begin position="989"/>
        <end position="1177"/>
    </location>
</feature>
<keyword evidence="5 13" id="KW-0812">Transmembrane</keyword>
<dbReference type="CDD" id="cd00054">
    <property type="entry name" value="EGF_CA"/>
    <property type="match status" value="2"/>
</dbReference>
<dbReference type="AlphaFoldDB" id="A0A553PV84"/>
<evidence type="ECO:0000256" key="10">
    <source>
        <dbReference type="PROSITE-ProRule" id="PRU00076"/>
    </source>
</evidence>
<accession>A0A553PV84</accession>
<dbReference type="InterPro" id="IPR008979">
    <property type="entry name" value="Galactose-bd-like_sf"/>
</dbReference>
<keyword evidence="9 11" id="KW-1015">Disulfide bond</keyword>
<dbReference type="CDD" id="cd00057">
    <property type="entry name" value="FA58C"/>
    <property type="match status" value="1"/>
</dbReference>
<evidence type="ECO:0000313" key="17">
    <source>
        <dbReference type="EMBL" id="TRY81570.1"/>
    </source>
</evidence>
<evidence type="ECO:0000313" key="18">
    <source>
        <dbReference type="Proteomes" id="UP000316079"/>
    </source>
</evidence>
<dbReference type="PROSITE" id="PS50026">
    <property type="entry name" value="EGF_3"/>
    <property type="match status" value="2"/>
</dbReference>
<dbReference type="PROSITE" id="PS01286">
    <property type="entry name" value="FA58C_2"/>
    <property type="match status" value="1"/>
</dbReference>
<feature type="domain" description="Laminin G" evidence="15">
    <location>
        <begin position="768"/>
        <end position="933"/>
    </location>
</feature>
<evidence type="ECO:0000259" key="14">
    <source>
        <dbReference type="PROSITE" id="PS50022"/>
    </source>
</evidence>
<evidence type="ECO:0000259" key="16">
    <source>
        <dbReference type="PROSITE" id="PS50026"/>
    </source>
</evidence>
<comment type="function">
    <text evidence="1">May play a role in the correct development and proper functioning of the peripheral and central nervous system and be involved in cell adhesion and intercellular communication.</text>
</comment>
<organism evidence="17 18">
    <name type="scientific">Danionella cerebrum</name>
    <dbReference type="NCBI Taxonomy" id="2873325"/>
    <lineage>
        <taxon>Eukaryota</taxon>
        <taxon>Metazoa</taxon>
        <taxon>Chordata</taxon>
        <taxon>Craniata</taxon>
        <taxon>Vertebrata</taxon>
        <taxon>Euteleostomi</taxon>
        <taxon>Actinopterygii</taxon>
        <taxon>Neopterygii</taxon>
        <taxon>Teleostei</taxon>
        <taxon>Ostariophysi</taxon>
        <taxon>Cypriniformes</taxon>
        <taxon>Danionidae</taxon>
        <taxon>Danioninae</taxon>
        <taxon>Danionella</taxon>
    </lineage>
</organism>
<dbReference type="Gene3D" id="2.60.120.200">
    <property type="match status" value="4"/>
</dbReference>
<dbReference type="SUPFAM" id="SSF49785">
    <property type="entry name" value="Galactose-binding domain-like"/>
    <property type="match status" value="1"/>
</dbReference>
<dbReference type="Pfam" id="PF02210">
    <property type="entry name" value="Laminin_G_2"/>
    <property type="match status" value="4"/>
</dbReference>
<dbReference type="CDD" id="cd00110">
    <property type="entry name" value="LamG"/>
    <property type="match status" value="4"/>
</dbReference>
<feature type="disulfide bond" evidence="11">
    <location>
        <begin position="906"/>
        <end position="933"/>
    </location>
</feature>
<keyword evidence="4 10" id="KW-0245">EGF-like domain</keyword>
<evidence type="ECO:0000256" key="3">
    <source>
        <dbReference type="ARBA" id="ARBA00010241"/>
    </source>
</evidence>
<dbReference type="OrthoDB" id="26719at2759"/>
<evidence type="ECO:0000256" key="7">
    <source>
        <dbReference type="ARBA" id="ARBA00022989"/>
    </source>
</evidence>
<dbReference type="SMART" id="SM00181">
    <property type="entry name" value="EGF"/>
    <property type="match status" value="2"/>
</dbReference>
<dbReference type="EMBL" id="SRMA01026617">
    <property type="protein sequence ID" value="TRY81570.1"/>
    <property type="molecule type" value="Genomic_DNA"/>
</dbReference>
<dbReference type="PANTHER" id="PTHR15036">
    <property type="entry name" value="PIKACHURIN-LIKE PROTEIN"/>
    <property type="match status" value="1"/>
</dbReference>
<dbReference type="InterPro" id="IPR013320">
    <property type="entry name" value="ConA-like_dom_sf"/>
</dbReference>
<dbReference type="SUPFAM" id="SSF57196">
    <property type="entry name" value="EGF/Laminin"/>
    <property type="match status" value="1"/>
</dbReference>
<dbReference type="SMART" id="SM00231">
    <property type="entry name" value="FA58C"/>
    <property type="match status" value="1"/>
</dbReference>
<evidence type="ECO:0000256" key="8">
    <source>
        <dbReference type="ARBA" id="ARBA00023136"/>
    </source>
</evidence>
<evidence type="ECO:0000256" key="4">
    <source>
        <dbReference type="ARBA" id="ARBA00022536"/>
    </source>
</evidence>
<evidence type="ECO:0000256" key="11">
    <source>
        <dbReference type="PROSITE-ProRule" id="PRU00122"/>
    </source>
</evidence>
<dbReference type="PROSITE" id="PS50022">
    <property type="entry name" value="FA58C_3"/>
    <property type="match status" value="1"/>
</dbReference>
<dbReference type="PROSITE" id="PS50025">
    <property type="entry name" value="LAM_G_DOMAIN"/>
    <property type="match status" value="4"/>
</dbReference>
<name>A0A553PV84_9TELE</name>
<dbReference type="SMART" id="SM00282">
    <property type="entry name" value="LamG"/>
    <property type="match status" value="4"/>
</dbReference>
<keyword evidence="8 13" id="KW-0472">Membrane</keyword>
<protein>
    <recommendedName>
        <fullName evidence="19">Contactin-associated protein-like 5</fullName>
    </recommendedName>
</protein>
<dbReference type="Pfam" id="PF00008">
    <property type="entry name" value="EGF"/>
    <property type="match status" value="2"/>
</dbReference>
<dbReference type="SUPFAM" id="SSF49899">
    <property type="entry name" value="Concanavalin A-like lectins/glucanases"/>
    <property type="match status" value="4"/>
</dbReference>
<evidence type="ECO:0000256" key="6">
    <source>
        <dbReference type="ARBA" id="ARBA00022729"/>
    </source>
</evidence>
<proteinExistence type="inferred from homology"/>
<dbReference type="GO" id="GO:0016020">
    <property type="term" value="C:membrane"/>
    <property type="evidence" value="ECO:0007669"/>
    <property type="project" value="UniProtKB-SubCell"/>
</dbReference>
<evidence type="ECO:0000256" key="9">
    <source>
        <dbReference type="ARBA" id="ARBA00023157"/>
    </source>
</evidence>
<dbReference type="Pfam" id="PF00754">
    <property type="entry name" value="F5_F8_type_C"/>
    <property type="match status" value="1"/>
</dbReference>
<evidence type="ECO:0000256" key="5">
    <source>
        <dbReference type="ARBA" id="ARBA00022692"/>
    </source>
</evidence>
<evidence type="ECO:0008006" key="19">
    <source>
        <dbReference type="Google" id="ProtNLM"/>
    </source>
</evidence>
<evidence type="ECO:0000256" key="1">
    <source>
        <dbReference type="ARBA" id="ARBA00003165"/>
    </source>
</evidence>
<reference evidence="17 18" key="1">
    <citation type="journal article" date="2019" name="Sci. Data">
        <title>Hybrid genome assembly and annotation of Danionella translucida.</title>
        <authorList>
            <person name="Kadobianskyi M."/>
            <person name="Schulze L."/>
            <person name="Schuelke M."/>
            <person name="Judkewitz B."/>
        </authorList>
    </citation>
    <scope>NUCLEOTIDE SEQUENCE [LARGE SCALE GENOMIC DNA]</scope>
    <source>
        <strain evidence="17 18">Bolton</strain>
    </source>
</reference>
<dbReference type="PANTHER" id="PTHR15036:SF46">
    <property type="entry name" value="CONTACTIN-ASSOCIATED PROTEIN-LIKE 5"/>
    <property type="match status" value="1"/>
</dbReference>
<dbReference type="Proteomes" id="UP000316079">
    <property type="component" value="Unassembled WGS sequence"/>
</dbReference>
<dbReference type="FunFam" id="2.60.120.260:FF:000016">
    <property type="entry name" value="Contactin-associated protein-like 4 isoform 1"/>
    <property type="match status" value="1"/>
</dbReference>
<sequence length="1280" mass="143589">YCEEPLLPSLPKSSFQNSSRYSERRSPHYAKLNRRDGGGGWSPSGEDRQPWLQLDLRDRLKVTSIATQGRWGSSDWVVRYQLLYSDSGRTWKPYRQEDVIWTFTANSDSDTVAQHKLPHSIRTRYMRLLPLEGSPRGGMGLRLEVYGCTYKSDVADFDGRSALLYRFNQKSTSTIKDVISLRFRSHQAEGVLVHGEGQRGDFLTLELQRGRLVLNLNLDDAKQHSGSRSSSVMLGSLLDDHHWHSVQIERFNKHVNFTVDGHTQHFRSPGQEDTLEIDYELSFGGIPLPGKPGTFLHENFHGCIENLNYNGVNVIDMAKRRKPQIYTVGNVTFSCSESSSVAVTFLSSTDSFMALPTEYNTENLSVRLQFRTWNQEGLLFSIPFCHDPDSINLILQLRHAQLHLSHSGGPMNSAQVFSGQNLNDGQWHSLAVEVKGQKVYLTIDNQNHVSMEITGCSHKMPKTIIYIGGCPLFQSSFNCVNPSRGYQGCLRLLLINNHPVNFLQILQETLGNFSQISFDVCNIQDRCLPNLCEHGGQCIQSWDQFYCDCSGTGYTGATCHNSIYERSCEAFRKTRSYLSVFTIDLDGSGLLEHTQVNCSIAEDKVWTVVGHDHTRLIDIQGSTPRSPFVLIFNYTVSPYHLRSLVSSSEHCQQEVIYRCRKSRLFDNWDGTPLSWWLDRDGVKRTYWGGFLPGVQQCSCSLDGNCRDMNYFCNCDADQDTWANDTGVLSYKDHLPLSEIAIGDTNRMNSQAELQIGPLRCYGDRFFWNSASFYQESSYLHFPTMQAELSVDISLFFKTSAFSGVLLENLGVRDFIRLELSSASTMNFTFDLGDGAVTVAVRSPVALNDRQWHHVRAERNVKEAFLRVDSLPLELTEAPPERPYRLQLSSQLFVGGTASRQRGFLGCLRALTINGVTLDLYERAKTTPGVNSGCPGHCTSDSICHNGGRCVEERSSYTCDCSQTAFDGPHCKTALAASFESGSSVLYTLMEPFSGILHGEVRTTPADFHDTELTKSQEKVTFGFLTHHVPALILMAHSLEEDYMAVMLSSNGSLQIQYFWNREKKTENFSPKSTSLADGLFHWVKISRDGRELLIDNTISKQYSLSPGFSRSPIRSLILGRIQGSDITDKELVQAGWRGFIGCLSSFQFNQATPLKAALQNSQSPLVTVIGRLEASGCGMISTLSNTHIRSGDAAKSDKGKDPLKKTDQKDLALIGGVVAAVVFITICALAVIIRFLYQHRRTPATSGITGKMHRPSIEHPPYRAPLNLHKANHDCKEYYI</sequence>
<feature type="domain" description="EGF-like" evidence="16">
    <location>
        <begin position="523"/>
        <end position="560"/>
    </location>
</feature>
<evidence type="ECO:0000256" key="2">
    <source>
        <dbReference type="ARBA" id="ARBA00004479"/>
    </source>
</evidence>
<feature type="region of interest" description="Disordered" evidence="12">
    <location>
        <begin position="1"/>
        <end position="46"/>
    </location>
</feature>
<feature type="compositionally biased region" description="Polar residues" evidence="12">
    <location>
        <begin position="11"/>
        <end position="20"/>
    </location>
</feature>